<organism evidence="2 3">
    <name type="scientific">Caulobacter phage Seuss</name>
    <dbReference type="NCBI Taxonomy" id="1675601"/>
    <lineage>
        <taxon>Viruses</taxon>
        <taxon>Duplodnaviria</taxon>
        <taxon>Heunggongvirae</taxon>
        <taxon>Uroviricota</taxon>
        <taxon>Caudoviricetes</taxon>
        <taxon>Seussvirus</taxon>
        <taxon>Seussvirus seuss</taxon>
    </lineage>
</organism>
<sequence>MSQLGYKDMVFDPHAVVWLKPLPKIQPRPMPRHATALPDHSAGIEFEAFDARAVHRVFWKFRAPNEALAWREVDRLCQRAGYNRAWMGLRRAKQEPLVGRDVREPNEALRAHVRAALLGRSGPGSAEIGA</sequence>
<gene>
    <name evidence="1" type="ORF">CPT_Seuss1</name>
    <name evidence="2" type="ORF">CPT_Seuss118</name>
</gene>
<name>A0A0K1LMF0_9CAUD</name>
<dbReference type="EMBL" id="KT001914">
    <property type="protein sequence ID" value="AKU43527.1"/>
    <property type="molecule type" value="Genomic_DNA"/>
</dbReference>
<evidence type="ECO:0000313" key="2">
    <source>
        <dbReference type="EMBL" id="AKU43644.1"/>
    </source>
</evidence>
<reference evidence="2 3" key="1">
    <citation type="journal article" date="2015" name="Genome Announc.">
        <title>Complete Genome Sequence of Caulobacter crescentus Siphophage Seuss.</title>
        <authorList>
            <person name="Sloan J.M."/>
            <person name="Keene J.L."/>
            <person name="Cahill J.L."/>
            <person name="Rasche E.S."/>
            <person name="Kuty Everett G.F."/>
        </authorList>
    </citation>
    <scope>NUCLEOTIDE SEQUENCE [LARGE SCALE GENOMIC DNA]</scope>
</reference>
<evidence type="ECO:0000313" key="3">
    <source>
        <dbReference type="Proteomes" id="UP000221339"/>
    </source>
</evidence>
<proteinExistence type="predicted"/>
<accession>A0A0K1LMF0</accession>
<dbReference type="Proteomes" id="UP000221339">
    <property type="component" value="Segment"/>
</dbReference>
<protein>
    <submittedName>
        <fullName evidence="2">Uncharacterized protein</fullName>
    </submittedName>
</protein>
<keyword evidence="3" id="KW-1185">Reference proteome</keyword>
<dbReference type="EMBL" id="KT001914">
    <property type="protein sequence ID" value="AKU43644.1"/>
    <property type="molecule type" value="Genomic_DNA"/>
</dbReference>
<evidence type="ECO:0000313" key="1">
    <source>
        <dbReference type="EMBL" id="AKU43527.1"/>
    </source>
</evidence>